<comment type="caution">
    <text evidence="1">The sequence shown here is derived from an EMBL/GenBank/DDBJ whole genome shotgun (WGS) entry which is preliminary data.</text>
</comment>
<evidence type="ECO:0000313" key="2">
    <source>
        <dbReference type="Proteomes" id="UP001221142"/>
    </source>
</evidence>
<dbReference type="Proteomes" id="UP001221142">
    <property type="component" value="Unassembled WGS sequence"/>
</dbReference>
<reference evidence="1" key="1">
    <citation type="submission" date="2023-03" db="EMBL/GenBank/DDBJ databases">
        <title>Massive genome expansion in bonnet fungi (Mycena s.s.) driven by repeated elements and novel gene families across ecological guilds.</title>
        <authorList>
            <consortium name="Lawrence Berkeley National Laboratory"/>
            <person name="Harder C.B."/>
            <person name="Miyauchi S."/>
            <person name="Viragh M."/>
            <person name="Kuo A."/>
            <person name="Thoen E."/>
            <person name="Andreopoulos B."/>
            <person name="Lu D."/>
            <person name="Skrede I."/>
            <person name="Drula E."/>
            <person name="Henrissat B."/>
            <person name="Morin E."/>
            <person name="Kohler A."/>
            <person name="Barry K."/>
            <person name="LaButti K."/>
            <person name="Morin E."/>
            <person name="Salamov A."/>
            <person name="Lipzen A."/>
            <person name="Mereny Z."/>
            <person name="Hegedus B."/>
            <person name="Baldrian P."/>
            <person name="Stursova M."/>
            <person name="Weitz H."/>
            <person name="Taylor A."/>
            <person name="Grigoriev I.V."/>
            <person name="Nagy L.G."/>
            <person name="Martin F."/>
            <person name="Kauserud H."/>
        </authorList>
    </citation>
    <scope>NUCLEOTIDE SEQUENCE</scope>
    <source>
        <strain evidence="1">9284</strain>
    </source>
</reference>
<dbReference type="EMBL" id="JARKIF010000010">
    <property type="protein sequence ID" value="KAJ7628876.1"/>
    <property type="molecule type" value="Genomic_DNA"/>
</dbReference>
<sequence length="299" mass="33613">MHIAYGGFGFGETVQLALCSILIRPIIDRKRILALPAQKLKQNRSATDDVKFRLTDTVTTLSDSTPIDLKEGMHPGSRVPIYVLHGLFRKYQLSLVLLKRYQGDGRLTPVLAQSVQLVGWKSRMILVIDELLVWARRRRVFVGFEVTPSVLLPVKKSTLSSSANKFKRSSLSLRVLCEEIPSVLAAASLDKIAEAEDDHATDLLLPLQTQRRDGQTELGQELPGLFGNEHDWTLKNPTPSVFAEFKGHIHAVESLHLDFHLVGLRRQWRPARMAQNLAKYHRDSRYQRVAGVGKKANGP</sequence>
<gene>
    <name evidence="1" type="ORF">FB45DRAFT_867848</name>
</gene>
<protein>
    <submittedName>
        <fullName evidence="1">Uncharacterized protein</fullName>
    </submittedName>
</protein>
<accession>A0AAD7BST5</accession>
<organism evidence="1 2">
    <name type="scientific">Roridomyces roridus</name>
    <dbReference type="NCBI Taxonomy" id="1738132"/>
    <lineage>
        <taxon>Eukaryota</taxon>
        <taxon>Fungi</taxon>
        <taxon>Dikarya</taxon>
        <taxon>Basidiomycota</taxon>
        <taxon>Agaricomycotina</taxon>
        <taxon>Agaricomycetes</taxon>
        <taxon>Agaricomycetidae</taxon>
        <taxon>Agaricales</taxon>
        <taxon>Marasmiineae</taxon>
        <taxon>Mycenaceae</taxon>
        <taxon>Roridomyces</taxon>
    </lineage>
</organism>
<dbReference type="AlphaFoldDB" id="A0AAD7BST5"/>
<name>A0AAD7BST5_9AGAR</name>
<proteinExistence type="predicted"/>
<evidence type="ECO:0000313" key="1">
    <source>
        <dbReference type="EMBL" id="KAJ7628876.1"/>
    </source>
</evidence>
<keyword evidence="2" id="KW-1185">Reference proteome</keyword>